<dbReference type="Proteomes" id="UP000595897">
    <property type="component" value="Chromosome"/>
</dbReference>
<evidence type="ECO:0000313" key="1">
    <source>
        <dbReference type="EMBL" id="BCN29824.1"/>
    </source>
</evidence>
<dbReference type="NCBIfam" id="NF040785">
    <property type="entry name" value="CD3324_fam"/>
    <property type="match status" value="1"/>
</dbReference>
<protein>
    <recommendedName>
        <fullName evidence="3">Mor transcription activator domain-containing protein</fullName>
    </recommendedName>
</protein>
<dbReference type="InterPro" id="IPR052411">
    <property type="entry name" value="c-mor_Regulatory_Protein"/>
</dbReference>
<organism evidence="1 2">
    <name type="scientific">Anaeromicropila herbilytica</name>
    <dbReference type="NCBI Taxonomy" id="2785025"/>
    <lineage>
        <taxon>Bacteria</taxon>
        <taxon>Bacillati</taxon>
        <taxon>Bacillota</taxon>
        <taxon>Clostridia</taxon>
        <taxon>Lachnospirales</taxon>
        <taxon>Lachnospiraceae</taxon>
        <taxon>Anaeromicropila</taxon>
    </lineage>
</organism>
<dbReference type="KEGG" id="ahb:bsdtb5_11190"/>
<dbReference type="EMBL" id="AP024169">
    <property type="protein sequence ID" value="BCN29824.1"/>
    <property type="molecule type" value="Genomic_DNA"/>
</dbReference>
<proteinExistence type="predicted"/>
<evidence type="ECO:0000313" key="2">
    <source>
        <dbReference type="Proteomes" id="UP000595897"/>
    </source>
</evidence>
<sequence>MKYRNAKELLPEELLVEIQKYVNGELLYIPQGCAKRKGWGETSGIKSMLSSRNAVIRSKKMNGSSISELAYEYNLSYDTIKKIIYRKI</sequence>
<dbReference type="SUPFAM" id="SSF46689">
    <property type="entry name" value="Homeodomain-like"/>
    <property type="match status" value="1"/>
</dbReference>
<dbReference type="AlphaFoldDB" id="A0A7R7ICE2"/>
<reference evidence="1 2" key="1">
    <citation type="submission" date="2020-11" db="EMBL/GenBank/DDBJ databases">
        <title>Draft genome sequencing of a Lachnospiraceae strain isolated from anoxic soil subjected to BSD treatment.</title>
        <authorList>
            <person name="Uek A."/>
            <person name="Tonouchi A."/>
        </authorList>
    </citation>
    <scope>NUCLEOTIDE SEQUENCE [LARGE SCALE GENOMIC DNA]</scope>
    <source>
        <strain evidence="1 2">TB5</strain>
    </source>
</reference>
<dbReference type="InterPro" id="IPR009057">
    <property type="entry name" value="Homeodomain-like_sf"/>
</dbReference>
<evidence type="ECO:0008006" key="3">
    <source>
        <dbReference type="Google" id="ProtNLM"/>
    </source>
</evidence>
<dbReference type="PANTHER" id="PTHR37812">
    <property type="entry name" value="MU-LIKE PROPHAGE FLUMU PROTEIN C"/>
    <property type="match status" value="1"/>
</dbReference>
<dbReference type="Gene3D" id="1.10.10.60">
    <property type="entry name" value="Homeodomain-like"/>
    <property type="match status" value="1"/>
</dbReference>
<dbReference type="PANTHER" id="PTHR37812:SF1">
    <property type="entry name" value="MU-LIKE PROPHAGE FLUMU PROTEIN C"/>
    <property type="match status" value="1"/>
</dbReference>
<dbReference type="InterPro" id="IPR049739">
    <property type="entry name" value="YraL-like"/>
</dbReference>
<accession>A0A7R7ICE2</accession>
<gene>
    <name evidence="1" type="primary">yraL</name>
    <name evidence="1" type="ORF">bsdtb5_11190</name>
</gene>
<keyword evidence="2" id="KW-1185">Reference proteome</keyword>
<name>A0A7R7ICE2_9FIRM</name>
<dbReference type="RefSeq" id="WP_271715082.1">
    <property type="nucleotide sequence ID" value="NZ_AP024169.1"/>
</dbReference>